<evidence type="ECO:0000313" key="3">
    <source>
        <dbReference type="EMBL" id="HAC9916329.1"/>
    </source>
</evidence>
<reference evidence="3" key="1">
    <citation type="journal article" date="2018" name="Genome Biol.">
        <title>SKESA: strategic k-mer extension for scrupulous assemblies.</title>
        <authorList>
            <person name="Souvorov A."/>
            <person name="Agarwala R."/>
            <person name="Lipman D.J."/>
        </authorList>
    </citation>
    <scope>NUCLEOTIDE SEQUENCE</scope>
    <source>
        <strain evidence="3">LT2</strain>
    </source>
</reference>
<protein>
    <recommendedName>
        <fullName evidence="2">Tip attachment protein J second Ig-like domain-containing protein</fullName>
    </recommendedName>
</protein>
<comment type="caution">
    <text evidence="3">The sequence shown here is derived from an EMBL/GenBank/DDBJ whole genome shotgun (WGS) entry which is preliminary data.</text>
</comment>
<organism evidence="3">
    <name type="scientific">Salmonella typhimurium</name>
    <dbReference type="NCBI Taxonomy" id="90371"/>
    <lineage>
        <taxon>Bacteria</taxon>
        <taxon>Pseudomonadati</taxon>
        <taxon>Pseudomonadota</taxon>
        <taxon>Gammaproteobacteria</taxon>
        <taxon>Enterobacterales</taxon>
        <taxon>Enterobacteriaceae</taxon>
        <taxon>Salmonella</taxon>
    </lineage>
</organism>
<proteinExistence type="predicted"/>
<evidence type="ECO:0000256" key="1">
    <source>
        <dbReference type="SAM" id="MobiDB-lite"/>
    </source>
</evidence>
<sequence length="71" mass="7821">LSVRAVNSQGQQGDPASTQFSISAPAAPSFIELTPGYFQITATPRQAVYDPTVQYEFWFSDAQITDIHQVE</sequence>
<dbReference type="PANTHER" id="PTHR36251">
    <property type="entry name" value="FELS-1 PROPHAGE HOST SPECIFICITY PROTEIN-RELATED"/>
    <property type="match status" value="1"/>
</dbReference>
<dbReference type="PANTHER" id="PTHR36251:SF2">
    <property type="entry name" value="GIFSY-2 PROPHAGE HOST SPECIFICITY PROTEIN J, PHAGE LAMBDA"/>
    <property type="match status" value="1"/>
</dbReference>
<dbReference type="InterPro" id="IPR053171">
    <property type="entry name" value="Viral_Tip_Attach_Protein"/>
</dbReference>
<name>A0A707M5R1_SALTM</name>
<evidence type="ECO:0000259" key="2">
    <source>
        <dbReference type="Pfam" id="PF24489"/>
    </source>
</evidence>
<dbReference type="Pfam" id="PF24489">
    <property type="entry name" value="Ig_J_second"/>
    <property type="match status" value="1"/>
</dbReference>
<dbReference type="AlphaFoldDB" id="A0A707M5R1"/>
<dbReference type="EMBL" id="DAANHR010000143">
    <property type="protein sequence ID" value="HAC9916329.1"/>
    <property type="molecule type" value="Genomic_DNA"/>
</dbReference>
<gene>
    <name evidence="3" type="ORF">G0L31_23950</name>
</gene>
<dbReference type="RefSeq" id="WP_232081500.1">
    <property type="nucleotide sequence ID" value="NZ_DAANHR010000143.1"/>
</dbReference>
<feature type="non-terminal residue" evidence="3">
    <location>
        <position position="1"/>
    </location>
</feature>
<feature type="region of interest" description="Disordered" evidence="1">
    <location>
        <begin position="1"/>
        <end position="20"/>
    </location>
</feature>
<feature type="domain" description="Tip attachment protein J second Ig-like" evidence="2">
    <location>
        <begin position="26"/>
        <end position="71"/>
    </location>
</feature>
<reference evidence="3" key="2">
    <citation type="submission" date="2019-08" db="EMBL/GenBank/DDBJ databases">
        <authorList>
            <consortium name="NCBI Pathogen Detection Project"/>
        </authorList>
    </citation>
    <scope>NUCLEOTIDE SEQUENCE</scope>
    <source>
        <strain evidence="3">LT2</strain>
    </source>
</reference>
<accession>A0A707M5R1</accession>
<feature type="non-terminal residue" evidence="3">
    <location>
        <position position="71"/>
    </location>
</feature>
<dbReference type="InterPro" id="IPR057587">
    <property type="entry name" value="GpJ_Ig_second"/>
</dbReference>